<dbReference type="Proteomes" id="UP000186002">
    <property type="component" value="Unassembled WGS sequence"/>
</dbReference>
<accession>A0A1M7P4P8</accession>
<dbReference type="AlphaFoldDB" id="A0A1M7P4P8"/>
<dbReference type="STRING" id="735517.SAMN05444272_4106"/>
<keyword evidence="2" id="KW-1185">Reference proteome</keyword>
<evidence type="ECO:0000313" key="2">
    <source>
        <dbReference type="Proteomes" id="UP000186002"/>
    </source>
</evidence>
<evidence type="ECO:0000313" key="1">
    <source>
        <dbReference type="EMBL" id="SHN11564.1"/>
    </source>
</evidence>
<dbReference type="EMBL" id="FRBW01000006">
    <property type="protein sequence ID" value="SHN11564.1"/>
    <property type="molecule type" value="Genomic_DNA"/>
</dbReference>
<organism evidence="1 2">
    <name type="scientific">Roseibium suaedae</name>
    <dbReference type="NCBI Taxonomy" id="735517"/>
    <lineage>
        <taxon>Bacteria</taxon>
        <taxon>Pseudomonadati</taxon>
        <taxon>Pseudomonadota</taxon>
        <taxon>Alphaproteobacteria</taxon>
        <taxon>Hyphomicrobiales</taxon>
        <taxon>Stappiaceae</taxon>
        <taxon>Roseibium</taxon>
    </lineage>
</organism>
<reference evidence="1 2" key="1">
    <citation type="submission" date="2016-11" db="EMBL/GenBank/DDBJ databases">
        <authorList>
            <person name="Jaros S."/>
            <person name="Januszkiewicz K."/>
            <person name="Wedrychowicz H."/>
        </authorList>
    </citation>
    <scope>NUCLEOTIDE SEQUENCE [LARGE SCALE GENOMIC DNA]</scope>
    <source>
        <strain evidence="1 2">DSM 22153</strain>
    </source>
</reference>
<proteinExistence type="predicted"/>
<name>A0A1M7P4P8_9HYPH</name>
<sequence length="65" mass="8102">MEAAGIVRICQEWMEFRGIYQNWWVEFRNENQLSERNIIRRFFCRRRFLEIADYDEREGSPGQVR</sequence>
<gene>
    <name evidence="1" type="ORF">SAMN05444272_4106</name>
</gene>
<protein>
    <submittedName>
        <fullName evidence="1">Uncharacterized protein</fullName>
    </submittedName>
</protein>